<accession>A0A9P8GRX3</accession>
<evidence type="ECO:0000313" key="3">
    <source>
        <dbReference type="EMBL" id="KAH0233509.1"/>
    </source>
</evidence>
<dbReference type="SUPFAM" id="SSF53335">
    <property type="entry name" value="S-adenosyl-L-methionine-dependent methyltransferases"/>
    <property type="match status" value="1"/>
</dbReference>
<gene>
    <name evidence="3" type="ORF">KCV03_g1044</name>
</gene>
<feature type="transmembrane region" description="Helical" evidence="2">
    <location>
        <begin position="267"/>
        <end position="291"/>
    </location>
</feature>
<reference evidence="3" key="1">
    <citation type="journal article" date="2021" name="J Fungi (Basel)">
        <title>Virulence traits and population genomics of the black yeast Aureobasidium melanogenum.</title>
        <authorList>
            <person name="Cernosa A."/>
            <person name="Sun X."/>
            <person name="Gostincar C."/>
            <person name="Fang C."/>
            <person name="Gunde-Cimerman N."/>
            <person name="Song Z."/>
        </authorList>
    </citation>
    <scope>NUCLEOTIDE SEQUENCE</scope>
    <source>
        <strain evidence="3">EXF-8016</strain>
    </source>
</reference>
<name>A0A9P8GRX3_AURME</name>
<sequence length="895" mass="99632">MAQAQWQGTAHVKGSSESMRMLLLTFSLIGLQFTWGTEMTYCTPYLLQLGLTKSKLSLVWIAGPLSGLIMQPIVGIMADKSTSKWGRRRPVMVGGTVIVSICLLILGWTKEIVATFVEEGELQRREATIFLAVLSIYALDFAINAVQSSCRSLIVDTLPIPKQQLGSAWASRMVAVGHLIGYGAGALDLGLIFGTLIGDTQFKQLTVIAAVALIVAIGVTCWAVEERVLIARGEGVKDDGLVAVLAQIIKTTRNLPSRIQMICWIQFWSWIGWFPFLFYSTTWVGEIYLRYDAPPEIKQSKDPLSDIGRVGSMSLIVFSIVTFVGSITLPWMVKSPEDDKPDFTPRPPASIAPIVKTVVERKPSLLTAWTVAHLIFAGSMIFAPFVTSLRFATTLVAVCGIPWALACWAPFTFIGVEINKLGSSLPTSRRGSHHYQRVSDGSIEMSSEARHAEKPDESAAGELAGIYLGILNLYTTLPQFIATGISMVVFTVLEPGKSPELAKDAHPDEHHSTEGFNGIAVCLFIGALCSVAAAVATQRYTESWKIAMDYNTMLEKLLDGGYLPTPVIRAGIRQQLRQRLSSIASTSNASAYDTKMKYVKLLRERPIAIETAKANTQHYEVGTGVLNNMLGPNMKYSCCLYEGLKPGQGLGEAELLMMEDYVKKADLKDGMTMFDLGCGWGSLSLFLAERFPNSKITGFSNSRTQKEYIDSQASKRGLSNLTIVTGDIATYEFQAPLTESFDRVLSIELFEHMKNYQLLLRKVSSLLKSGGKLFVHIFAHKDSPYDFEDGWMTEHFFTGGTMPSADLLLWFQDDLRCQRMWWVNGKNYAQTCEDWLSTMNKNRQVLWPHLEETYGKEKTLTWFHRWQIFYLACAELFAYNGGEEWGVCHYLFEKP</sequence>
<dbReference type="FunFam" id="3.40.50.150:FF:000554">
    <property type="entry name" value="Cation-transporting ATPase"/>
    <property type="match status" value="1"/>
</dbReference>
<dbReference type="Pfam" id="PF02353">
    <property type="entry name" value="CMAS"/>
    <property type="match status" value="1"/>
</dbReference>
<dbReference type="Gene3D" id="3.40.50.150">
    <property type="entry name" value="Vaccinia Virus protein VP39"/>
    <property type="match status" value="1"/>
</dbReference>
<feature type="transmembrane region" description="Helical" evidence="2">
    <location>
        <begin position="21"/>
        <end position="37"/>
    </location>
</feature>
<evidence type="ECO:0000256" key="1">
    <source>
        <dbReference type="ARBA" id="ARBA00010815"/>
    </source>
</evidence>
<evidence type="ECO:0000313" key="4">
    <source>
        <dbReference type="Proteomes" id="UP000767238"/>
    </source>
</evidence>
<dbReference type="AlphaFoldDB" id="A0A9P8GRX3"/>
<dbReference type="InterPro" id="IPR029063">
    <property type="entry name" value="SAM-dependent_MTases_sf"/>
</dbReference>
<feature type="transmembrane region" description="Helical" evidence="2">
    <location>
        <begin position="179"/>
        <end position="198"/>
    </location>
</feature>
<comment type="similarity">
    <text evidence="1">Belongs to the CFA/CMAS family.</text>
</comment>
<dbReference type="CDD" id="cd02440">
    <property type="entry name" value="AdoMet_MTases"/>
    <property type="match status" value="1"/>
</dbReference>
<dbReference type="PANTHER" id="PTHR43832">
    <property type="match status" value="1"/>
</dbReference>
<dbReference type="EMBL" id="JAHFYH010000004">
    <property type="protein sequence ID" value="KAH0233509.1"/>
    <property type="molecule type" value="Genomic_DNA"/>
</dbReference>
<dbReference type="PANTHER" id="PTHR43832:SF1">
    <property type="entry name" value="S-ADENOSYL-L-METHIONINE-DEPENDENT METHYLTRANSFERASES SUPERFAMILY PROTEIN"/>
    <property type="match status" value="1"/>
</dbReference>
<feature type="transmembrane region" description="Helical" evidence="2">
    <location>
        <begin position="90"/>
        <end position="108"/>
    </location>
</feature>
<keyword evidence="2" id="KW-0472">Membrane</keyword>
<dbReference type="Gene3D" id="1.20.1250.20">
    <property type="entry name" value="MFS general substrate transporter like domains"/>
    <property type="match status" value="1"/>
</dbReference>
<feature type="transmembrane region" description="Helical" evidence="2">
    <location>
        <begin position="365"/>
        <end position="385"/>
    </location>
</feature>
<dbReference type="SUPFAM" id="SSF103473">
    <property type="entry name" value="MFS general substrate transporter"/>
    <property type="match status" value="1"/>
</dbReference>
<keyword evidence="2" id="KW-1133">Transmembrane helix</keyword>
<evidence type="ECO:0000256" key="2">
    <source>
        <dbReference type="SAM" id="Phobius"/>
    </source>
</evidence>
<feature type="transmembrane region" description="Helical" evidence="2">
    <location>
        <begin position="311"/>
        <end position="333"/>
    </location>
</feature>
<proteinExistence type="inferred from homology"/>
<dbReference type="Proteomes" id="UP000767238">
    <property type="component" value="Unassembled WGS sequence"/>
</dbReference>
<dbReference type="Pfam" id="PF13347">
    <property type="entry name" value="MFS_2"/>
    <property type="match status" value="1"/>
</dbReference>
<feature type="non-terminal residue" evidence="3">
    <location>
        <position position="1"/>
    </location>
</feature>
<protein>
    <submittedName>
        <fullName evidence="3">SUC2 like protein</fullName>
    </submittedName>
</protein>
<organism evidence="3 4">
    <name type="scientific">Aureobasidium melanogenum</name>
    <name type="common">Aureobasidium pullulans var. melanogenum</name>
    <dbReference type="NCBI Taxonomy" id="46634"/>
    <lineage>
        <taxon>Eukaryota</taxon>
        <taxon>Fungi</taxon>
        <taxon>Dikarya</taxon>
        <taxon>Ascomycota</taxon>
        <taxon>Pezizomycotina</taxon>
        <taxon>Dothideomycetes</taxon>
        <taxon>Dothideomycetidae</taxon>
        <taxon>Dothideales</taxon>
        <taxon>Saccotheciaceae</taxon>
        <taxon>Aureobasidium</taxon>
    </lineage>
</organism>
<comment type="caution">
    <text evidence="3">The sequence shown here is derived from an EMBL/GenBank/DDBJ whole genome shotgun (WGS) entry which is preliminary data.</text>
</comment>
<reference evidence="3" key="2">
    <citation type="submission" date="2021-08" db="EMBL/GenBank/DDBJ databases">
        <authorList>
            <person name="Gostincar C."/>
            <person name="Sun X."/>
            <person name="Song Z."/>
            <person name="Gunde-Cimerman N."/>
        </authorList>
    </citation>
    <scope>NUCLEOTIDE SEQUENCE</scope>
    <source>
        <strain evidence="3">EXF-8016</strain>
    </source>
</reference>
<dbReference type="OrthoDB" id="506498at2759"/>
<dbReference type="InterPro" id="IPR036259">
    <property type="entry name" value="MFS_trans_sf"/>
</dbReference>
<feature type="transmembrane region" description="Helical" evidence="2">
    <location>
        <begin position="391"/>
        <end position="416"/>
    </location>
</feature>
<keyword evidence="2" id="KW-0812">Transmembrane</keyword>
<feature type="transmembrane region" description="Helical" evidence="2">
    <location>
        <begin position="204"/>
        <end position="224"/>
    </location>
</feature>
<feature type="transmembrane region" description="Helical" evidence="2">
    <location>
        <begin position="57"/>
        <end position="78"/>
    </location>
</feature>